<dbReference type="EMBL" id="CP015378">
    <property type="protein sequence ID" value="ANC76446.1"/>
    <property type="molecule type" value="Genomic_DNA"/>
</dbReference>
<organism evidence="2 3">
    <name type="scientific">Fictibacillus phosphorivorans</name>
    <dbReference type="NCBI Taxonomy" id="1221500"/>
    <lineage>
        <taxon>Bacteria</taxon>
        <taxon>Bacillati</taxon>
        <taxon>Bacillota</taxon>
        <taxon>Bacilli</taxon>
        <taxon>Bacillales</taxon>
        <taxon>Fictibacillaceae</taxon>
        <taxon>Fictibacillus</taxon>
    </lineage>
</organism>
<dbReference type="Proteomes" id="UP000076623">
    <property type="component" value="Chromosome"/>
</dbReference>
<reference evidence="2 3" key="1">
    <citation type="submission" date="2016-04" db="EMBL/GenBank/DDBJ databases">
        <title>Complete genome sequence of Fictibacillus phosphorivorans G25-29, a strain toxic to nematodes.</title>
        <authorList>
            <person name="Zheng Z."/>
        </authorList>
    </citation>
    <scope>NUCLEOTIDE SEQUENCE [LARGE SCALE GENOMIC DNA]</scope>
    <source>
        <strain evidence="2 3">G25-29</strain>
    </source>
</reference>
<dbReference type="CDD" id="cd02440">
    <property type="entry name" value="AdoMet_MTases"/>
    <property type="match status" value="1"/>
</dbReference>
<accession>A0A160IKR0</accession>
<dbReference type="Gene3D" id="3.40.50.150">
    <property type="entry name" value="Vaccinia Virus protein VP39"/>
    <property type="match status" value="1"/>
</dbReference>
<evidence type="ECO:0000313" key="2">
    <source>
        <dbReference type="EMBL" id="ANC76446.1"/>
    </source>
</evidence>
<feature type="domain" description="Methyltransferase" evidence="1">
    <location>
        <begin position="50"/>
        <end position="144"/>
    </location>
</feature>
<dbReference type="Pfam" id="PF13649">
    <property type="entry name" value="Methyltransf_25"/>
    <property type="match status" value="1"/>
</dbReference>
<evidence type="ECO:0000259" key="1">
    <source>
        <dbReference type="Pfam" id="PF13649"/>
    </source>
</evidence>
<sequence length="185" mass="21182">MLRVDGGTPLFIQKFFQSPKQVGSLFPSSLSLAKKMTTQLCWDHIDIAAELGAGTGVITKEIVRNLKPDSEFYIFEKEEEMRKKLTLHFNKHTVCEDARHILISSGKEEATMDAIFSGLPFANFTRNLQREIVEEVYRALRPGGVFVAFQYSTQMKRTFQEVFRTVEIAFVPKNFPPAFVYTCEK</sequence>
<dbReference type="InterPro" id="IPR029063">
    <property type="entry name" value="SAM-dependent_MTases_sf"/>
</dbReference>
<dbReference type="AlphaFoldDB" id="A0A160IKR0"/>
<proteinExistence type="predicted"/>
<dbReference type="SUPFAM" id="SSF53335">
    <property type="entry name" value="S-adenosyl-L-methionine-dependent methyltransferases"/>
    <property type="match status" value="1"/>
</dbReference>
<evidence type="ECO:0000313" key="3">
    <source>
        <dbReference type="Proteomes" id="UP000076623"/>
    </source>
</evidence>
<keyword evidence="3" id="KW-1185">Reference proteome</keyword>
<protein>
    <recommendedName>
        <fullName evidence="1">Methyltransferase domain-containing protein</fullName>
    </recommendedName>
</protein>
<dbReference type="KEGG" id="fpn:ABE65_006385"/>
<name>A0A160IKR0_9BACL</name>
<dbReference type="InterPro" id="IPR041698">
    <property type="entry name" value="Methyltransf_25"/>
</dbReference>
<gene>
    <name evidence="2" type="ORF">ABE65_006385</name>
</gene>